<evidence type="ECO:0000313" key="2">
    <source>
        <dbReference type="EMBL" id="KAK2086628.1"/>
    </source>
</evidence>
<sequence length="208" mass="22367">MLASRPLAWESSLEPRRCHPGPHGQGALQPSNPRPQRLASWRSDLRQRVRGIMTAESSLLRRGPRGRGRTEGDEEAAAILDHLEYGDEAEAEAAPESGASGASAANAAGERGPGAGGARRVHLAVLPERYEPLEEPAPGEKPRRRYRRKLKKYGKVGALRRHCPGGAGAPGPDGRLTQFLRAAPATPFSPTPTPSPKGSREFRVVIET</sequence>
<name>A0ABQ9TPE1_SAGOE</name>
<accession>A0ABQ9TPE1</accession>
<protein>
    <submittedName>
        <fullName evidence="2">Uncharacterized protein</fullName>
    </submittedName>
</protein>
<keyword evidence="3" id="KW-1185">Reference proteome</keyword>
<evidence type="ECO:0000313" key="3">
    <source>
        <dbReference type="Proteomes" id="UP001266305"/>
    </source>
</evidence>
<dbReference type="PANTHER" id="PTHR14680">
    <property type="entry name" value="SI:DKEY-126G1.9-RELATED"/>
    <property type="match status" value="1"/>
</dbReference>
<feature type="compositionally biased region" description="Basic residues" evidence="1">
    <location>
        <begin position="142"/>
        <end position="163"/>
    </location>
</feature>
<dbReference type="Proteomes" id="UP001266305">
    <property type="component" value="Unassembled WGS sequence"/>
</dbReference>
<feature type="compositionally biased region" description="Basic and acidic residues" evidence="1">
    <location>
        <begin position="198"/>
        <end position="208"/>
    </location>
</feature>
<comment type="caution">
    <text evidence="2">The sequence shown here is derived from an EMBL/GenBank/DDBJ whole genome shotgun (WGS) entry which is preliminary data.</text>
</comment>
<organism evidence="2 3">
    <name type="scientific">Saguinus oedipus</name>
    <name type="common">Cotton-top tamarin</name>
    <name type="synonym">Oedipomidas oedipus</name>
    <dbReference type="NCBI Taxonomy" id="9490"/>
    <lineage>
        <taxon>Eukaryota</taxon>
        <taxon>Metazoa</taxon>
        <taxon>Chordata</taxon>
        <taxon>Craniata</taxon>
        <taxon>Vertebrata</taxon>
        <taxon>Euteleostomi</taxon>
        <taxon>Mammalia</taxon>
        <taxon>Eutheria</taxon>
        <taxon>Euarchontoglires</taxon>
        <taxon>Primates</taxon>
        <taxon>Haplorrhini</taxon>
        <taxon>Platyrrhini</taxon>
        <taxon>Cebidae</taxon>
        <taxon>Callitrichinae</taxon>
        <taxon>Saguinus</taxon>
    </lineage>
</organism>
<dbReference type="EMBL" id="JASSZA010000020">
    <property type="protein sequence ID" value="KAK2086628.1"/>
    <property type="molecule type" value="Genomic_DNA"/>
</dbReference>
<feature type="region of interest" description="Disordered" evidence="1">
    <location>
        <begin position="1"/>
        <end position="208"/>
    </location>
</feature>
<dbReference type="InterPro" id="IPR031667">
    <property type="entry name" value="RDD1"/>
</dbReference>
<reference evidence="2 3" key="1">
    <citation type="submission" date="2023-05" db="EMBL/GenBank/DDBJ databases">
        <title>B98-5 Cell Line De Novo Hybrid Assembly: An Optical Mapping Approach.</title>
        <authorList>
            <person name="Kananen K."/>
            <person name="Auerbach J.A."/>
            <person name="Kautto E."/>
            <person name="Blachly J.S."/>
        </authorList>
    </citation>
    <scope>NUCLEOTIDE SEQUENCE [LARGE SCALE GENOMIC DNA]</scope>
    <source>
        <strain evidence="2">B95-8</strain>
        <tissue evidence="2">Cell line</tissue>
    </source>
</reference>
<gene>
    <name evidence="2" type="ORF">P7K49_036053</name>
</gene>
<dbReference type="Pfam" id="PF15828">
    <property type="entry name" value="RDD1"/>
    <property type="match status" value="1"/>
</dbReference>
<proteinExistence type="predicted"/>
<feature type="compositionally biased region" description="Low complexity" evidence="1">
    <location>
        <begin position="94"/>
        <end position="110"/>
    </location>
</feature>
<evidence type="ECO:0000256" key="1">
    <source>
        <dbReference type="SAM" id="MobiDB-lite"/>
    </source>
</evidence>
<dbReference type="PANTHER" id="PTHR14680:SF1">
    <property type="entry name" value="REQUIRED FOR DRUG-INDUCED DEATH PROTEIN 1"/>
    <property type="match status" value="1"/>
</dbReference>